<accession>A0AA35QF51</accession>
<dbReference type="InterPro" id="IPR036390">
    <property type="entry name" value="WH_DNA-bd_sf"/>
</dbReference>
<keyword evidence="1" id="KW-0489">Methyltransferase</keyword>
<dbReference type="SUPFAM" id="SSF46785">
    <property type="entry name" value="Winged helix' DNA-binding domain"/>
    <property type="match status" value="1"/>
</dbReference>
<dbReference type="PANTHER" id="PTHR43712:SF5">
    <property type="entry name" value="O-METHYLTRANSFERASE ASQN-RELATED"/>
    <property type="match status" value="1"/>
</dbReference>
<evidence type="ECO:0000256" key="3">
    <source>
        <dbReference type="ARBA" id="ARBA00022691"/>
    </source>
</evidence>
<dbReference type="SUPFAM" id="SSF53335">
    <property type="entry name" value="S-adenosyl-L-methionine-dependent methyltransferases"/>
    <property type="match status" value="1"/>
</dbReference>
<dbReference type="PANTHER" id="PTHR43712">
    <property type="entry name" value="PUTATIVE (AFU_ORTHOLOGUE AFUA_4G14580)-RELATED"/>
    <property type="match status" value="1"/>
</dbReference>
<sequence length="446" mass="49153">MYQQEAPTLTALSRLITDSANTLQHLLTQYNLQPPSVSPTGRKDWSDATAHPDILSARSDLIDRTQALLNLVRGPVETLAAYSGSMLSEIDVLRTLNLLKVHEAVPLDGSLSISDLAAKIGVRDERSLVKQLRFAYLMGLFRQTDNGQVAHTALSAALPESSAWIEWRTGKLASQGAHQVAKAILLRSQSVEQEEVVAPCALADPLGKNRAFWVQIEDVKEAAPGQETETELYSRAMRGLLLHQNSGGAAATYLQGLDWDSLKGGTIVDVGGGNGHVVVELAPWVHGISFVVQDRPQNEKPARELIEAHRLADRIHFQAHDFLTPQPELPDGKAPAAYLLVRVLQDWSDAGSVRILKPLVRGMEKYRAKTWIIGRLLPEGFDEISVHEEKNLRNMDLLGFNLHGGGDRSERELKSLLGMVDTRLRINKISRPPQSVLSFVELVLDV</sequence>
<dbReference type="EMBL" id="CABFNP030001353">
    <property type="protein sequence ID" value="CAI6100936.1"/>
    <property type="molecule type" value="Genomic_DNA"/>
</dbReference>
<organism evidence="5 6">
    <name type="scientific">Clonostachys chloroleuca</name>
    <dbReference type="NCBI Taxonomy" id="1926264"/>
    <lineage>
        <taxon>Eukaryota</taxon>
        <taxon>Fungi</taxon>
        <taxon>Dikarya</taxon>
        <taxon>Ascomycota</taxon>
        <taxon>Pezizomycotina</taxon>
        <taxon>Sordariomycetes</taxon>
        <taxon>Hypocreomycetidae</taxon>
        <taxon>Hypocreales</taxon>
        <taxon>Bionectriaceae</taxon>
        <taxon>Clonostachys</taxon>
    </lineage>
</organism>
<dbReference type="InterPro" id="IPR001077">
    <property type="entry name" value="COMT_C"/>
</dbReference>
<dbReference type="InterPro" id="IPR029063">
    <property type="entry name" value="SAM-dependent_MTases_sf"/>
</dbReference>
<feature type="domain" description="O-methyltransferase C-terminal" evidence="4">
    <location>
        <begin position="252"/>
        <end position="418"/>
    </location>
</feature>
<dbReference type="PROSITE" id="PS51683">
    <property type="entry name" value="SAM_OMT_II"/>
    <property type="match status" value="1"/>
</dbReference>
<reference evidence="5" key="1">
    <citation type="submission" date="2023-01" db="EMBL/GenBank/DDBJ databases">
        <authorList>
            <person name="Piombo E."/>
        </authorList>
    </citation>
    <scope>NUCLEOTIDE SEQUENCE</scope>
</reference>
<dbReference type="InterPro" id="IPR016461">
    <property type="entry name" value="COMT-like"/>
</dbReference>
<dbReference type="Gene3D" id="3.40.50.150">
    <property type="entry name" value="Vaccinia Virus protein VP39"/>
    <property type="match status" value="1"/>
</dbReference>
<keyword evidence="2" id="KW-0808">Transferase</keyword>
<keyword evidence="6" id="KW-1185">Reference proteome</keyword>
<keyword evidence="3" id="KW-0949">S-adenosyl-L-methionine</keyword>
<dbReference type="InterPro" id="IPR036388">
    <property type="entry name" value="WH-like_DNA-bd_sf"/>
</dbReference>
<evidence type="ECO:0000256" key="2">
    <source>
        <dbReference type="ARBA" id="ARBA00022679"/>
    </source>
</evidence>
<comment type="caution">
    <text evidence="5">The sequence shown here is derived from an EMBL/GenBank/DDBJ whole genome shotgun (WGS) entry which is preliminary data.</text>
</comment>
<evidence type="ECO:0000313" key="5">
    <source>
        <dbReference type="EMBL" id="CAI6100936.1"/>
    </source>
</evidence>
<proteinExistence type="predicted"/>
<evidence type="ECO:0000256" key="1">
    <source>
        <dbReference type="ARBA" id="ARBA00022603"/>
    </source>
</evidence>
<evidence type="ECO:0000313" key="6">
    <source>
        <dbReference type="Proteomes" id="UP001160390"/>
    </source>
</evidence>
<dbReference type="AlphaFoldDB" id="A0AA35QF51"/>
<dbReference type="Gene3D" id="1.10.10.10">
    <property type="entry name" value="Winged helix-like DNA-binding domain superfamily/Winged helix DNA-binding domain"/>
    <property type="match status" value="1"/>
</dbReference>
<name>A0AA35QF51_9HYPO</name>
<dbReference type="GO" id="GO:0008171">
    <property type="term" value="F:O-methyltransferase activity"/>
    <property type="evidence" value="ECO:0007669"/>
    <property type="project" value="InterPro"/>
</dbReference>
<protein>
    <recommendedName>
        <fullName evidence="4">O-methyltransferase C-terminal domain-containing protein</fullName>
    </recommendedName>
</protein>
<dbReference type="Pfam" id="PF00891">
    <property type="entry name" value="Methyltransf_2"/>
    <property type="match status" value="1"/>
</dbReference>
<dbReference type="Proteomes" id="UP001160390">
    <property type="component" value="Unassembled WGS sequence"/>
</dbReference>
<dbReference type="GO" id="GO:0032259">
    <property type="term" value="P:methylation"/>
    <property type="evidence" value="ECO:0007669"/>
    <property type="project" value="UniProtKB-KW"/>
</dbReference>
<evidence type="ECO:0000259" key="4">
    <source>
        <dbReference type="Pfam" id="PF00891"/>
    </source>
</evidence>
<gene>
    <name evidence="5" type="ORF">CCHLO57077_00007005</name>
</gene>